<dbReference type="PANTHER" id="PTHR11803">
    <property type="entry name" value="2-IMINOBUTANOATE/2-IMINOPROPANOATE DEAMINASE RIDA"/>
    <property type="match status" value="1"/>
</dbReference>
<dbReference type="NCBIfam" id="TIGR00004">
    <property type="entry name" value="Rid family detoxifying hydrolase"/>
    <property type="match status" value="1"/>
</dbReference>
<evidence type="ECO:0000256" key="1">
    <source>
        <dbReference type="ARBA" id="ARBA00010552"/>
    </source>
</evidence>
<reference evidence="2" key="1">
    <citation type="journal article" date="2024" name="Gigascience">
        <title>Chromosome-level genome of the poultry shaft louse Menopon gallinae provides insight into the host-switching and adaptive evolution of parasitic lice.</title>
        <authorList>
            <person name="Xu Y."/>
            <person name="Ma L."/>
            <person name="Liu S."/>
            <person name="Liang Y."/>
            <person name="Liu Q."/>
            <person name="He Z."/>
            <person name="Tian L."/>
            <person name="Duan Y."/>
            <person name="Cai W."/>
            <person name="Li H."/>
            <person name="Song F."/>
        </authorList>
    </citation>
    <scope>NUCLEOTIDE SEQUENCE</scope>
    <source>
        <strain evidence="2">Cailab_2023a</strain>
    </source>
</reference>
<dbReference type="InterPro" id="IPR035959">
    <property type="entry name" value="RutC-like_sf"/>
</dbReference>
<dbReference type="Pfam" id="PF01042">
    <property type="entry name" value="Ribonuc_L-PSP"/>
    <property type="match status" value="1"/>
</dbReference>
<evidence type="ECO:0000313" key="2">
    <source>
        <dbReference type="EMBL" id="KAL0270628.1"/>
    </source>
</evidence>
<sequence>MSKVVRNIIQTSLAPRPQAPYNQAVKVNDIVYLSGVIGMDKTTNKLVSGGVEEEARQVFINMGHILQCAGSGMDKIIKTTIMLNDINDFSTVNEIYKEFVTKDYPARSTYQVGKLPMGARIEVEAIAVCGNVETKYCN</sequence>
<dbReference type="GO" id="GO:0005829">
    <property type="term" value="C:cytosol"/>
    <property type="evidence" value="ECO:0007669"/>
    <property type="project" value="TreeGrafter"/>
</dbReference>
<protein>
    <recommendedName>
        <fullName evidence="3">Translation initiation inhibitor</fullName>
    </recommendedName>
</protein>
<dbReference type="InterPro" id="IPR006175">
    <property type="entry name" value="YjgF/YER057c/UK114"/>
</dbReference>
<dbReference type="Gene3D" id="3.30.1330.40">
    <property type="entry name" value="RutC-like"/>
    <property type="match status" value="1"/>
</dbReference>
<gene>
    <name evidence="2" type="ORF">PYX00_007976</name>
</gene>
<dbReference type="FunFam" id="3.30.1330.40:FF:000001">
    <property type="entry name" value="L-PSP family endoribonuclease"/>
    <property type="match status" value="1"/>
</dbReference>
<dbReference type="EMBL" id="JARGDH010000004">
    <property type="protein sequence ID" value="KAL0270628.1"/>
    <property type="molecule type" value="Genomic_DNA"/>
</dbReference>
<dbReference type="GO" id="GO:0019239">
    <property type="term" value="F:deaminase activity"/>
    <property type="evidence" value="ECO:0007669"/>
    <property type="project" value="TreeGrafter"/>
</dbReference>
<dbReference type="PANTHER" id="PTHR11803:SF39">
    <property type="entry name" value="2-IMINOBUTANOATE_2-IMINOPROPANOATE DEAMINASE"/>
    <property type="match status" value="1"/>
</dbReference>
<comment type="similarity">
    <text evidence="1">Belongs to the RutC family.</text>
</comment>
<evidence type="ECO:0008006" key="3">
    <source>
        <dbReference type="Google" id="ProtNLM"/>
    </source>
</evidence>
<comment type="caution">
    <text evidence="2">The sequence shown here is derived from an EMBL/GenBank/DDBJ whole genome shotgun (WGS) entry which is preliminary data.</text>
</comment>
<organism evidence="2">
    <name type="scientific">Menopon gallinae</name>
    <name type="common">poultry shaft louse</name>
    <dbReference type="NCBI Taxonomy" id="328185"/>
    <lineage>
        <taxon>Eukaryota</taxon>
        <taxon>Metazoa</taxon>
        <taxon>Ecdysozoa</taxon>
        <taxon>Arthropoda</taxon>
        <taxon>Hexapoda</taxon>
        <taxon>Insecta</taxon>
        <taxon>Pterygota</taxon>
        <taxon>Neoptera</taxon>
        <taxon>Paraneoptera</taxon>
        <taxon>Psocodea</taxon>
        <taxon>Troctomorpha</taxon>
        <taxon>Phthiraptera</taxon>
        <taxon>Amblycera</taxon>
        <taxon>Menoponidae</taxon>
        <taxon>Menopon</taxon>
    </lineage>
</organism>
<dbReference type="AlphaFoldDB" id="A0AAW2HLT9"/>
<proteinExistence type="inferred from homology"/>
<accession>A0AAW2HLT9</accession>
<dbReference type="SUPFAM" id="SSF55298">
    <property type="entry name" value="YjgF-like"/>
    <property type="match status" value="1"/>
</dbReference>
<dbReference type="InterPro" id="IPR006056">
    <property type="entry name" value="RidA"/>
</dbReference>
<dbReference type="CDD" id="cd00448">
    <property type="entry name" value="YjgF_YER057c_UK114_family"/>
    <property type="match status" value="1"/>
</dbReference>
<name>A0AAW2HLT9_9NEOP</name>
<dbReference type="GO" id="GO:0005739">
    <property type="term" value="C:mitochondrion"/>
    <property type="evidence" value="ECO:0007669"/>
    <property type="project" value="TreeGrafter"/>
</dbReference>